<feature type="transmembrane region" description="Helical" evidence="1">
    <location>
        <begin position="55"/>
        <end position="80"/>
    </location>
</feature>
<dbReference type="STRING" id="1867952.MTBPR1_100155"/>
<dbReference type="AlphaFoldDB" id="A0A1C3RE65"/>
<keyword evidence="3" id="KW-1185">Reference proteome</keyword>
<keyword evidence="1" id="KW-1133">Transmembrane helix</keyword>
<keyword evidence="1" id="KW-0472">Membrane</keyword>
<dbReference type="EMBL" id="FLYE01000002">
    <property type="protein sequence ID" value="SCA55514.1"/>
    <property type="molecule type" value="Genomic_DNA"/>
</dbReference>
<proteinExistence type="predicted"/>
<sequence>MKREFNKLHWTARKTLIFLFQHLVAGVLGGFFFGALLLYFDVSKLWTMISSSQDGWLVVVMLFTGLAITFGSIGMGWGIFSLAQERDEPPSNHTYY</sequence>
<keyword evidence="1" id="KW-0812">Transmembrane</keyword>
<dbReference type="RefSeq" id="WP_069186222.1">
    <property type="nucleotide sequence ID" value="NZ_FLYE01000002.1"/>
</dbReference>
<gene>
    <name evidence="2" type="ORF">MTBPR1_100155</name>
</gene>
<evidence type="ECO:0000313" key="2">
    <source>
        <dbReference type="EMBL" id="SCA55514.1"/>
    </source>
</evidence>
<dbReference type="OrthoDB" id="8449317at2"/>
<organism evidence="2 3">
    <name type="scientific">Candidatus Terasakiella magnetica</name>
    <dbReference type="NCBI Taxonomy" id="1867952"/>
    <lineage>
        <taxon>Bacteria</taxon>
        <taxon>Pseudomonadati</taxon>
        <taxon>Pseudomonadota</taxon>
        <taxon>Alphaproteobacteria</taxon>
        <taxon>Rhodospirillales</taxon>
        <taxon>Terasakiellaceae</taxon>
        <taxon>Terasakiella</taxon>
    </lineage>
</organism>
<reference evidence="2 3" key="1">
    <citation type="submission" date="2016-07" db="EMBL/GenBank/DDBJ databases">
        <authorList>
            <person name="Lefevre C.T."/>
        </authorList>
    </citation>
    <scope>NUCLEOTIDE SEQUENCE [LARGE SCALE GENOMIC DNA]</scope>
    <source>
        <strain evidence="2">PR1</strain>
    </source>
</reference>
<dbReference type="Proteomes" id="UP000231658">
    <property type="component" value="Unassembled WGS sequence"/>
</dbReference>
<name>A0A1C3RE65_9PROT</name>
<accession>A0A1C3RE65</accession>
<evidence type="ECO:0000313" key="3">
    <source>
        <dbReference type="Proteomes" id="UP000231658"/>
    </source>
</evidence>
<protein>
    <submittedName>
        <fullName evidence="2">Uncharacterized protein</fullName>
    </submittedName>
</protein>
<evidence type="ECO:0000256" key="1">
    <source>
        <dbReference type="SAM" id="Phobius"/>
    </source>
</evidence>
<feature type="transmembrane region" description="Helical" evidence="1">
    <location>
        <begin position="16"/>
        <end position="40"/>
    </location>
</feature>